<dbReference type="Proteomes" id="UP000253303">
    <property type="component" value="Unassembled WGS sequence"/>
</dbReference>
<feature type="transmembrane region" description="Helical" evidence="1">
    <location>
        <begin position="28"/>
        <end position="47"/>
    </location>
</feature>
<feature type="transmembrane region" description="Helical" evidence="1">
    <location>
        <begin position="91"/>
        <end position="113"/>
    </location>
</feature>
<name>A0A366LLD1_9ACTN</name>
<reference evidence="2 3" key="1">
    <citation type="submission" date="2018-06" db="EMBL/GenBank/DDBJ databases">
        <title>Sphaerisporangium craniellae sp. nov., isolated from a marine sponge in the South China Sea.</title>
        <authorList>
            <person name="Li L."/>
        </authorList>
    </citation>
    <scope>NUCLEOTIDE SEQUENCE [LARGE SCALE GENOMIC DNA]</scope>
    <source>
        <strain evidence="2 3">LHW63015</strain>
    </source>
</reference>
<keyword evidence="1" id="KW-0472">Membrane</keyword>
<dbReference type="AlphaFoldDB" id="A0A366LLD1"/>
<proteinExistence type="predicted"/>
<organism evidence="2 3">
    <name type="scientific">Spongiactinospora rosea</name>
    <dbReference type="NCBI Taxonomy" id="2248750"/>
    <lineage>
        <taxon>Bacteria</taxon>
        <taxon>Bacillati</taxon>
        <taxon>Actinomycetota</taxon>
        <taxon>Actinomycetes</taxon>
        <taxon>Streptosporangiales</taxon>
        <taxon>Streptosporangiaceae</taxon>
        <taxon>Spongiactinospora</taxon>
    </lineage>
</organism>
<feature type="transmembrane region" description="Helical" evidence="1">
    <location>
        <begin position="119"/>
        <end position="142"/>
    </location>
</feature>
<evidence type="ECO:0000313" key="2">
    <source>
        <dbReference type="EMBL" id="RBQ14303.1"/>
    </source>
</evidence>
<sequence length="163" mass="17901">MTDEPRISAEDMIEHLSPVLSPRARIRAVTALLTGTTGAAFTTTLWWSEPGPLPGHTHLAFALFTTFCLAWTCYGTLLLTRRIPLFATDRLIAAWLALTASTTTTALLTTVAAHRATAIWPILSVGTLFIAVTAVLTVRAHLRRAALRRRLHELTSEREEGSR</sequence>
<accession>A0A366LLD1</accession>
<dbReference type="RefSeq" id="WP_113986340.1">
    <property type="nucleotide sequence ID" value="NZ_QMEY01000035.1"/>
</dbReference>
<evidence type="ECO:0000313" key="3">
    <source>
        <dbReference type="Proteomes" id="UP000253303"/>
    </source>
</evidence>
<dbReference type="OrthoDB" id="6059373at2"/>
<dbReference type="EMBL" id="QMEY01000035">
    <property type="protein sequence ID" value="RBQ14303.1"/>
    <property type="molecule type" value="Genomic_DNA"/>
</dbReference>
<keyword evidence="3" id="KW-1185">Reference proteome</keyword>
<evidence type="ECO:0000256" key="1">
    <source>
        <dbReference type="SAM" id="Phobius"/>
    </source>
</evidence>
<keyword evidence="1" id="KW-1133">Transmembrane helix</keyword>
<comment type="caution">
    <text evidence="2">The sequence shown here is derived from an EMBL/GenBank/DDBJ whole genome shotgun (WGS) entry which is preliminary data.</text>
</comment>
<protein>
    <submittedName>
        <fullName evidence="2">Uncharacterized protein</fullName>
    </submittedName>
</protein>
<feature type="transmembrane region" description="Helical" evidence="1">
    <location>
        <begin position="59"/>
        <end position="79"/>
    </location>
</feature>
<gene>
    <name evidence="2" type="ORF">DP939_41555</name>
</gene>
<keyword evidence="1" id="KW-0812">Transmembrane</keyword>